<evidence type="ECO:0000313" key="1">
    <source>
        <dbReference type="EMBL" id="GBN49437.1"/>
    </source>
</evidence>
<keyword evidence="2" id="KW-1185">Reference proteome</keyword>
<accession>A0A4Y2PGV1</accession>
<organism evidence="1 2">
    <name type="scientific">Araneus ventricosus</name>
    <name type="common">Orbweaver spider</name>
    <name type="synonym">Epeira ventricosa</name>
    <dbReference type="NCBI Taxonomy" id="182803"/>
    <lineage>
        <taxon>Eukaryota</taxon>
        <taxon>Metazoa</taxon>
        <taxon>Ecdysozoa</taxon>
        <taxon>Arthropoda</taxon>
        <taxon>Chelicerata</taxon>
        <taxon>Arachnida</taxon>
        <taxon>Araneae</taxon>
        <taxon>Araneomorphae</taxon>
        <taxon>Entelegynae</taxon>
        <taxon>Araneoidea</taxon>
        <taxon>Araneidae</taxon>
        <taxon>Araneus</taxon>
    </lineage>
</organism>
<gene>
    <name evidence="1" type="ORF">AVEN_24310_1</name>
</gene>
<name>A0A4Y2PGV1_ARAVE</name>
<reference evidence="1 2" key="1">
    <citation type="journal article" date="2019" name="Sci. Rep.">
        <title>Orb-weaving spider Araneus ventricosus genome elucidates the spidroin gene catalogue.</title>
        <authorList>
            <person name="Kono N."/>
            <person name="Nakamura H."/>
            <person name="Ohtoshi R."/>
            <person name="Moran D.A.P."/>
            <person name="Shinohara A."/>
            <person name="Yoshida Y."/>
            <person name="Fujiwara M."/>
            <person name="Mori M."/>
            <person name="Tomita M."/>
            <person name="Arakawa K."/>
        </authorList>
    </citation>
    <scope>NUCLEOTIDE SEQUENCE [LARGE SCALE GENOMIC DNA]</scope>
</reference>
<dbReference type="Proteomes" id="UP000499080">
    <property type="component" value="Unassembled WGS sequence"/>
</dbReference>
<protein>
    <submittedName>
        <fullName evidence="1">Uncharacterized protein</fullName>
    </submittedName>
</protein>
<proteinExistence type="predicted"/>
<comment type="caution">
    <text evidence="1">The sequence shown here is derived from an EMBL/GenBank/DDBJ whole genome shotgun (WGS) entry which is preliminary data.</text>
</comment>
<dbReference type="AlphaFoldDB" id="A0A4Y2PGV1"/>
<dbReference type="EMBL" id="BGPR01011071">
    <property type="protein sequence ID" value="GBN49437.1"/>
    <property type="molecule type" value="Genomic_DNA"/>
</dbReference>
<evidence type="ECO:0000313" key="2">
    <source>
        <dbReference type="Proteomes" id="UP000499080"/>
    </source>
</evidence>
<sequence>MHAQRLERDNPFSRAAKLNLLFPEVEPWSLGPCLNPLEDLPRIFFHEKLLSFSSKKDQQPILLKQLALETIHNIPLEAVRIFTDESKNL</sequence>